<evidence type="ECO:0000313" key="2">
    <source>
        <dbReference type="Proteomes" id="UP000036867"/>
    </source>
</evidence>
<accession>A0A0M0LL14</accession>
<dbReference type="PANTHER" id="PTHR12697:SF5">
    <property type="entry name" value="DEOXYHYPUSINE HYDROXYLASE"/>
    <property type="match status" value="1"/>
</dbReference>
<dbReference type="Gene3D" id="1.25.10.10">
    <property type="entry name" value="Leucine-rich Repeat Variant"/>
    <property type="match status" value="1"/>
</dbReference>
<proteinExistence type="predicted"/>
<dbReference type="PANTHER" id="PTHR12697">
    <property type="entry name" value="PBS LYASE HEAT-LIKE PROTEIN"/>
    <property type="match status" value="1"/>
</dbReference>
<dbReference type="EMBL" id="LILB01000001">
    <property type="protein sequence ID" value="KOO51398.1"/>
    <property type="molecule type" value="Genomic_DNA"/>
</dbReference>
<name>A0A0M0LL14_9BACL</name>
<dbReference type="Proteomes" id="UP000036867">
    <property type="component" value="Unassembled WGS sequence"/>
</dbReference>
<dbReference type="GeneID" id="301135012"/>
<gene>
    <name evidence="1" type="ORF">AMD00_02640</name>
</gene>
<dbReference type="STRING" id="263475.AMD00_02640"/>
<evidence type="ECO:0008006" key="3">
    <source>
        <dbReference type="Google" id="ProtNLM"/>
    </source>
</evidence>
<dbReference type="InterPro" id="IPR016024">
    <property type="entry name" value="ARM-type_fold"/>
</dbReference>
<dbReference type="Pfam" id="PF13646">
    <property type="entry name" value="HEAT_2"/>
    <property type="match status" value="1"/>
</dbReference>
<dbReference type="InterPro" id="IPR011989">
    <property type="entry name" value="ARM-like"/>
</dbReference>
<dbReference type="AlphaFoldDB" id="A0A0M0LL14"/>
<sequence>MDEKELLKLIEKMADRSSYTSSEDSPSWNAYRKAREITGTSVIPSLNNLLEKSKDREIRDGIYFILGKIGENTGDERVVEILLKWLEKETDKYTLSSVLERISEQKIVKECSTILKFIKDERWLVRQDAIRALKVCKSSIAEEALIKIISETTDEYDLIYANSVLFEIGTYKAIPHLLNLLDHPKGDVKCSALSALNEIGDASLLPTFLEALQDRSGAVKGYAMLGINRHGNETAIKPVIERIKNMLKRKRNVVSDDIILALGFLIRFEEGNEEIHKLFDWIKTKKWDFLFESEKKWITANITKFQLEPYSTNGAG</sequence>
<comment type="caution">
    <text evidence="1">The sequence shown here is derived from an EMBL/GenBank/DDBJ whole genome shotgun (WGS) entry which is preliminary data.</text>
</comment>
<dbReference type="SUPFAM" id="SSF48371">
    <property type="entry name" value="ARM repeat"/>
    <property type="match status" value="1"/>
</dbReference>
<evidence type="ECO:0000313" key="1">
    <source>
        <dbReference type="EMBL" id="KOO51398.1"/>
    </source>
</evidence>
<protein>
    <recommendedName>
        <fullName evidence="3">PBS lyase</fullName>
    </recommendedName>
</protein>
<dbReference type="OrthoDB" id="633703at2"/>
<dbReference type="GO" id="GO:0016491">
    <property type="term" value="F:oxidoreductase activity"/>
    <property type="evidence" value="ECO:0007669"/>
    <property type="project" value="TreeGrafter"/>
</dbReference>
<organism evidence="1 2">
    <name type="scientific">Viridibacillus arvi</name>
    <dbReference type="NCBI Taxonomy" id="263475"/>
    <lineage>
        <taxon>Bacteria</taxon>
        <taxon>Bacillati</taxon>
        <taxon>Bacillota</taxon>
        <taxon>Bacilli</taxon>
        <taxon>Bacillales</taxon>
        <taxon>Caryophanaceae</taxon>
        <taxon>Viridibacillus</taxon>
    </lineage>
</organism>
<keyword evidence="2" id="KW-1185">Reference proteome</keyword>
<dbReference type="RefSeq" id="WP_053415536.1">
    <property type="nucleotide sequence ID" value="NZ_LILB01000001.1"/>
</dbReference>
<reference evidence="2" key="1">
    <citation type="submission" date="2015-08" db="EMBL/GenBank/DDBJ databases">
        <title>Fjat-10028 dsm 16317.</title>
        <authorList>
            <person name="Liu B."/>
            <person name="Wang J."/>
            <person name="Zhu Y."/>
            <person name="Liu G."/>
            <person name="Chen Q."/>
            <person name="Chen Z."/>
            <person name="Lan J."/>
            <person name="Che J."/>
            <person name="Ge C."/>
            <person name="Shi H."/>
            <person name="Pan Z."/>
            <person name="Liu X."/>
        </authorList>
    </citation>
    <scope>NUCLEOTIDE SEQUENCE [LARGE SCALE GENOMIC DNA]</scope>
    <source>
        <strain evidence="2">DSM 16317</strain>
    </source>
</reference>